<sequence length="244" mass="27229">MERHIPLEGISNFRDLGGYRTADGRTVKWRSIFRSDTLALVTEADMETICGLGVTAACDLRYGEERDMEPSRFQGHDRVRVLALGLDARPGPGFVDSFESALSHADLARQYLMENYRHYPLLYGPAYKQIFDRLAAGEKLVIHCTAGKDRAGTAAAMVLTALGVPRETVFEDYLLTNRYWDPSHRILPDSDPGVVAAIYSAHEEYLATAFEAIESRFGSIDAYFATHVGLDDKARAALQDKYLD</sequence>
<dbReference type="InterPro" id="IPR029021">
    <property type="entry name" value="Prot-tyrosine_phosphatase-like"/>
</dbReference>
<dbReference type="SUPFAM" id="SSF52799">
    <property type="entry name" value="(Phosphotyrosine protein) phosphatases II"/>
    <property type="match status" value="1"/>
</dbReference>
<name>A0A1Y5ST91_9PROT</name>
<dbReference type="InterPro" id="IPR000387">
    <property type="entry name" value="Tyr_Pase_dom"/>
</dbReference>
<dbReference type="EMBL" id="FWFR01000001">
    <property type="protein sequence ID" value="SLN44697.1"/>
    <property type="molecule type" value="Genomic_DNA"/>
</dbReference>
<evidence type="ECO:0000259" key="1">
    <source>
        <dbReference type="PROSITE" id="PS50056"/>
    </source>
</evidence>
<keyword evidence="3" id="KW-1185">Reference proteome</keyword>
<dbReference type="OrthoDB" id="1188001at2"/>
<organism evidence="2 3">
    <name type="scientific">Oceanibacterium hippocampi</name>
    <dbReference type="NCBI Taxonomy" id="745714"/>
    <lineage>
        <taxon>Bacteria</taxon>
        <taxon>Pseudomonadati</taxon>
        <taxon>Pseudomonadota</taxon>
        <taxon>Alphaproteobacteria</taxon>
        <taxon>Sneathiellales</taxon>
        <taxon>Sneathiellaceae</taxon>
        <taxon>Oceanibacterium</taxon>
    </lineage>
</organism>
<proteinExistence type="predicted"/>
<evidence type="ECO:0000313" key="3">
    <source>
        <dbReference type="Proteomes" id="UP000193200"/>
    </source>
</evidence>
<reference evidence="2 3" key="1">
    <citation type="submission" date="2017-03" db="EMBL/GenBank/DDBJ databases">
        <authorList>
            <person name="Afonso C.L."/>
            <person name="Miller P.J."/>
            <person name="Scott M.A."/>
            <person name="Spackman E."/>
            <person name="Goraichik I."/>
            <person name="Dimitrov K.M."/>
            <person name="Suarez D.L."/>
            <person name="Swayne D.E."/>
        </authorList>
    </citation>
    <scope>NUCLEOTIDE SEQUENCE [LARGE SCALE GENOMIC DNA]</scope>
    <source>
        <strain evidence="2 3">CECT 7691</strain>
    </source>
</reference>
<dbReference type="GO" id="GO:0004725">
    <property type="term" value="F:protein tyrosine phosphatase activity"/>
    <property type="evidence" value="ECO:0007669"/>
    <property type="project" value="UniProtKB-EC"/>
</dbReference>
<dbReference type="InParanoid" id="A0A1Y5ST91"/>
<evidence type="ECO:0000313" key="2">
    <source>
        <dbReference type="EMBL" id="SLN44697.1"/>
    </source>
</evidence>
<dbReference type="Proteomes" id="UP000193200">
    <property type="component" value="Unassembled WGS sequence"/>
</dbReference>
<keyword evidence="2" id="KW-0378">Hydrolase</keyword>
<accession>A0A1Y5ST91</accession>
<feature type="domain" description="Tyrosine specific protein phosphatases" evidence="1">
    <location>
        <begin position="121"/>
        <end position="159"/>
    </location>
</feature>
<dbReference type="InterPro" id="IPR026893">
    <property type="entry name" value="Tyr/Ser_Pase_IphP-type"/>
</dbReference>
<dbReference type="Pfam" id="PF13350">
    <property type="entry name" value="Y_phosphatase3"/>
    <property type="match status" value="1"/>
</dbReference>
<gene>
    <name evidence="2" type="primary">iphP</name>
    <name evidence="2" type="ORF">OCH7691_01899</name>
</gene>
<dbReference type="AlphaFoldDB" id="A0A1Y5ST91"/>
<dbReference type="RefSeq" id="WP_085883120.1">
    <property type="nucleotide sequence ID" value="NZ_FWFR01000001.1"/>
</dbReference>
<protein>
    <submittedName>
        <fullName evidence="2">Tyrosine-protein phosphatase</fullName>
        <ecNumber evidence="2">3.1.3.48</ecNumber>
    </submittedName>
</protein>
<dbReference type="EC" id="3.1.3.48" evidence="2"/>
<dbReference type="PROSITE" id="PS50056">
    <property type="entry name" value="TYR_PHOSPHATASE_2"/>
    <property type="match status" value="1"/>
</dbReference>
<dbReference type="Gene3D" id="3.90.190.10">
    <property type="entry name" value="Protein tyrosine phosphatase superfamily"/>
    <property type="match status" value="1"/>
</dbReference>